<evidence type="ECO:0000313" key="2">
    <source>
        <dbReference type="Proteomes" id="UP000054937"/>
    </source>
</evidence>
<accession>A0A0V0R3L4</accession>
<evidence type="ECO:0000313" key="1">
    <source>
        <dbReference type="EMBL" id="KRX08805.1"/>
    </source>
</evidence>
<proteinExistence type="predicted"/>
<dbReference type="AlphaFoldDB" id="A0A0V0R3L4"/>
<comment type="caution">
    <text evidence="1">The sequence shown here is derived from an EMBL/GenBank/DDBJ whole genome shotgun (WGS) entry which is preliminary data.</text>
</comment>
<sequence length="297" mass="34681">MKNNLFYKNKGLEQNENQQNNIKGYLSTIISLPSQEIFSNFSTINNIKNIHQNMSSHINNLDLLNSYHSSLQVVQMQKNSYQNLGSSSYNESKKQQDLSQISIQQQTNQQNNQSELNLNNINSLQIYPSIFNLNSGSQLHCSAQSPKVVKNNNILKNSISWKQFSNDMLILEEIQQETEKTDSIIQQYNQEGQTLKNQDSVYNTIKQKQPNKRYQIMRNDINNSVKNIQAIYFEQINEQKDEHLKQKINFDQINENVQQENQNEGAIQTFNNFNFQIKNEKQHRLGPRLSTSQIQKM</sequence>
<dbReference type="InParanoid" id="A0A0V0R3L4"/>
<keyword evidence="2" id="KW-1185">Reference proteome</keyword>
<reference evidence="1 2" key="1">
    <citation type="journal article" date="2015" name="Sci. Rep.">
        <title>Genome of the facultative scuticociliatosis pathogen Pseudocohnilembus persalinus provides insight into its virulence through horizontal gene transfer.</title>
        <authorList>
            <person name="Xiong J."/>
            <person name="Wang G."/>
            <person name="Cheng J."/>
            <person name="Tian M."/>
            <person name="Pan X."/>
            <person name="Warren A."/>
            <person name="Jiang C."/>
            <person name="Yuan D."/>
            <person name="Miao W."/>
        </authorList>
    </citation>
    <scope>NUCLEOTIDE SEQUENCE [LARGE SCALE GENOMIC DNA]</scope>
    <source>
        <strain evidence="1">36N120E</strain>
    </source>
</reference>
<name>A0A0V0R3L4_PSEPJ</name>
<dbReference type="EMBL" id="LDAU01000057">
    <property type="protein sequence ID" value="KRX08805.1"/>
    <property type="molecule type" value="Genomic_DNA"/>
</dbReference>
<gene>
    <name evidence="1" type="ORF">PPERSA_08909</name>
</gene>
<organism evidence="1 2">
    <name type="scientific">Pseudocohnilembus persalinus</name>
    <name type="common">Ciliate</name>
    <dbReference type="NCBI Taxonomy" id="266149"/>
    <lineage>
        <taxon>Eukaryota</taxon>
        <taxon>Sar</taxon>
        <taxon>Alveolata</taxon>
        <taxon>Ciliophora</taxon>
        <taxon>Intramacronucleata</taxon>
        <taxon>Oligohymenophorea</taxon>
        <taxon>Scuticociliatia</taxon>
        <taxon>Philasterida</taxon>
        <taxon>Pseudocohnilembidae</taxon>
        <taxon>Pseudocohnilembus</taxon>
    </lineage>
</organism>
<protein>
    <submittedName>
        <fullName evidence="1">Uncharacterized protein</fullName>
    </submittedName>
</protein>
<dbReference type="Proteomes" id="UP000054937">
    <property type="component" value="Unassembled WGS sequence"/>
</dbReference>